<comment type="similarity">
    <text evidence="1">Belongs to the GST superfamily. Kappa family.</text>
</comment>
<dbReference type="EC" id="2.5.1.18" evidence="1"/>
<dbReference type="GO" id="GO:0005739">
    <property type="term" value="C:mitochondrion"/>
    <property type="evidence" value="ECO:0007669"/>
    <property type="project" value="TreeGrafter"/>
</dbReference>
<dbReference type="InterPro" id="IPR051924">
    <property type="entry name" value="GST_Kappa/NadH"/>
</dbReference>
<dbReference type="GO" id="GO:0004602">
    <property type="term" value="F:glutathione peroxidase activity"/>
    <property type="evidence" value="ECO:0007669"/>
    <property type="project" value="TreeGrafter"/>
</dbReference>
<dbReference type="PIRSF" id="PIRSF006386">
    <property type="entry name" value="HCCAis_GSTk"/>
    <property type="match status" value="1"/>
</dbReference>
<accession>A0A137PIX9</accession>
<evidence type="ECO:0000259" key="3">
    <source>
        <dbReference type="Pfam" id="PF01323"/>
    </source>
</evidence>
<dbReference type="GO" id="GO:0006749">
    <property type="term" value="P:glutathione metabolic process"/>
    <property type="evidence" value="ECO:0007669"/>
    <property type="project" value="TreeGrafter"/>
</dbReference>
<protein>
    <recommendedName>
        <fullName evidence="1">Glutathione S-transferase kappa</fullName>
        <ecNumber evidence="1">2.5.1.18</ecNumber>
    </recommendedName>
</protein>
<dbReference type="EMBL" id="KQ964419">
    <property type="protein sequence ID" value="KXN74954.1"/>
    <property type="molecule type" value="Genomic_DNA"/>
</dbReference>
<feature type="active site" description="Nucleophile" evidence="2">
    <location>
        <position position="12"/>
    </location>
</feature>
<dbReference type="PANTHER" id="PTHR42943:SF2">
    <property type="entry name" value="GLUTATHIONE S-TRANSFERASE KAPPA 1"/>
    <property type="match status" value="1"/>
</dbReference>
<dbReference type="GO" id="GO:0005777">
    <property type="term" value="C:peroxisome"/>
    <property type="evidence" value="ECO:0007669"/>
    <property type="project" value="TreeGrafter"/>
</dbReference>
<dbReference type="OrthoDB" id="4664297at2759"/>
<evidence type="ECO:0000313" key="5">
    <source>
        <dbReference type="Proteomes" id="UP000070444"/>
    </source>
</evidence>
<comment type="catalytic activity">
    <reaction evidence="1">
        <text>RX + glutathione = an S-substituted glutathione + a halide anion + H(+)</text>
        <dbReference type="Rhea" id="RHEA:16437"/>
        <dbReference type="ChEBI" id="CHEBI:15378"/>
        <dbReference type="ChEBI" id="CHEBI:16042"/>
        <dbReference type="ChEBI" id="CHEBI:17792"/>
        <dbReference type="ChEBI" id="CHEBI:57925"/>
        <dbReference type="ChEBI" id="CHEBI:90779"/>
        <dbReference type="EC" id="2.5.1.18"/>
    </reaction>
</comment>
<feature type="domain" description="DSBA-like thioredoxin" evidence="3">
    <location>
        <begin position="4"/>
        <end position="202"/>
    </location>
</feature>
<dbReference type="InterPro" id="IPR001853">
    <property type="entry name" value="DSBA-like_thioredoxin_dom"/>
</dbReference>
<gene>
    <name evidence="4" type="ORF">CONCODRAFT_76641</name>
</gene>
<reference evidence="4 5" key="1">
    <citation type="journal article" date="2015" name="Genome Biol. Evol.">
        <title>Phylogenomic analyses indicate that early fungi evolved digesting cell walls of algal ancestors of land plants.</title>
        <authorList>
            <person name="Chang Y."/>
            <person name="Wang S."/>
            <person name="Sekimoto S."/>
            <person name="Aerts A.L."/>
            <person name="Choi C."/>
            <person name="Clum A."/>
            <person name="LaButti K.M."/>
            <person name="Lindquist E.A."/>
            <person name="Yee Ngan C."/>
            <person name="Ohm R.A."/>
            <person name="Salamov A.A."/>
            <person name="Grigoriev I.V."/>
            <person name="Spatafora J.W."/>
            <person name="Berbee M.L."/>
        </authorList>
    </citation>
    <scope>NUCLEOTIDE SEQUENCE [LARGE SCALE GENOMIC DNA]</scope>
    <source>
        <strain evidence="4 5">NRRL 28638</strain>
    </source>
</reference>
<sequence>MSNIKLFYDVSSFYSGLAVIRICRKIRDKSFVNKFELKPFVLGGVFKSQGVQAPALVNPTKGKYMWRDVERLAKELGYPHFANSAFPLNSVLAGRVIAYLNANEAKFKNSEPEIPIALRFSEKTFEAAYVQDVDVTNAENLSKILKTILPDVDTDAIVKEANTQKYKDILKANTNEAIELGIFGAPSFICPDGELFWGNDRLMSAYNWTKKAKL</sequence>
<dbReference type="Proteomes" id="UP000070444">
    <property type="component" value="Unassembled WGS sequence"/>
</dbReference>
<dbReference type="STRING" id="796925.A0A137PIX9"/>
<dbReference type="Gene3D" id="3.40.30.10">
    <property type="entry name" value="Glutaredoxin"/>
    <property type="match status" value="1"/>
</dbReference>
<organism evidence="4 5">
    <name type="scientific">Conidiobolus coronatus (strain ATCC 28846 / CBS 209.66 / NRRL 28638)</name>
    <name type="common">Delacroixia coronata</name>
    <dbReference type="NCBI Taxonomy" id="796925"/>
    <lineage>
        <taxon>Eukaryota</taxon>
        <taxon>Fungi</taxon>
        <taxon>Fungi incertae sedis</taxon>
        <taxon>Zoopagomycota</taxon>
        <taxon>Entomophthoromycotina</taxon>
        <taxon>Entomophthoromycetes</taxon>
        <taxon>Entomophthorales</taxon>
        <taxon>Ancylistaceae</taxon>
        <taxon>Conidiobolus</taxon>
    </lineage>
</organism>
<name>A0A137PIX9_CONC2</name>
<keyword evidence="5" id="KW-1185">Reference proteome</keyword>
<dbReference type="GO" id="GO:0004364">
    <property type="term" value="F:glutathione transferase activity"/>
    <property type="evidence" value="ECO:0007669"/>
    <property type="project" value="UniProtKB-UniRule"/>
</dbReference>
<dbReference type="InterPro" id="IPR014440">
    <property type="entry name" value="HCCAis_GSTk"/>
</dbReference>
<dbReference type="SUPFAM" id="SSF52833">
    <property type="entry name" value="Thioredoxin-like"/>
    <property type="match status" value="1"/>
</dbReference>
<dbReference type="PANTHER" id="PTHR42943">
    <property type="entry name" value="GLUTATHIONE S-TRANSFERASE KAPPA"/>
    <property type="match status" value="1"/>
</dbReference>
<keyword evidence="1" id="KW-0808">Transferase</keyword>
<dbReference type="InterPro" id="IPR036249">
    <property type="entry name" value="Thioredoxin-like_sf"/>
</dbReference>
<evidence type="ECO:0000313" key="4">
    <source>
        <dbReference type="EMBL" id="KXN74954.1"/>
    </source>
</evidence>
<evidence type="ECO:0000256" key="1">
    <source>
        <dbReference type="PIRNR" id="PIRNR006386"/>
    </source>
</evidence>
<evidence type="ECO:0000256" key="2">
    <source>
        <dbReference type="PIRSR" id="PIRSR006386-1"/>
    </source>
</evidence>
<dbReference type="AlphaFoldDB" id="A0A137PIX9"/>
<dbReference type="Pfam" id="PF01323">
    <property type="entry name" value="DSBA"/>
    <property type="match status" value="1"/>
</dbReference>
<proteinExistence type="inferred from homology"/>